<feature type="region of interest" description="Disordered" evidence="4">
    <location>
        <begin position="773"/>
        <end position="833"/>
    </location>
</feature>
<dbReference type="InterPro" id="IPR000589">
    <property type="entry name" value="Ribosomal_uS15"/>
</dbReference>
<accession>A0A1D3D5E9</accession>
<dbReference type="GO" id="GO:1990904">
    <property type="term" value="C:ribonucleoprotein complex"/>
    <property type="evidence" value="ECO:0007669"/>
    <property type="project" value="UniProtKB-KW"/>
</dbReference>
<comment type="similarity">
    <text evidence="1">Belongs to the universal ribosomal protein uS15 family.</text>
</comment>
<sequence>MSVRAFRGALQLWAPRVDALTRGGVPCRGALSIEAALKSCSLLPTRSRRGEGAAVVGKPSLAGTSPPAWNPVARPPGEIPFEAPSEVPVAGSCLGVSARLFAAAAHGAVGVISVISRGPAAGIWEQRRFVARVKVHRFAGVVPLKIRSPKSDWYLQAEKEFLSEREQVPEGYIERWREEDLCKLDPPLRAALSLRCASNAQLHKWRKLQLCRQLQRRPFDTGSSAVQIACLTENILNARQHLLKHRRDHSKKRILSIWLARRHRAMKYLYRTDYDLYKLTCQILRIKCVHFAIPDSRDRQRAISPVAVDGDRCKFLIRQRLWKGRYRPRPVKQGDGKTVRYTRHVMEQPPPGWNCKAFRNLHVQGCSSLAPVLSLAAVPHETKPRVSRAWPYGVREERLKGEYIIPNPTAAGIGYCPERLEIAHTHKRPTQKHTVPASTTSLNGAWLGGDPRWSVTATTSCWSYVTVHLKRLLEFLRRSKPHLPVAPSTTPDSRRPLCITQAPVLAFSPRLAHASRDTFVHGEPLHSTTPSATAYEQRPLTRALEGLHWSAQEMGTTPWHLQEAENPAESSRPASSIARAAPASPPSEEADPQGELHRQPARITPSLLSGRTFTAQQQRLQAQLCERLLLTLKTSPHEGQHQQQSHQPQRLHVSLWSLSQRATSSANAGDARTATSAVVSFLKDFGDFASGLTTPRLAQEAPPAEEEATGPRAALAALSEYCRSTTTANCAELLVQRQVPHAAEGQQQTPQQTRIPLTAAGWIPSGELTTDFASTQESEVDANWRQSSSPSGLRPSAALSWRSRSQENAPPFPLPGPASPAAGRAGAAAAPVAQDRRHPVRAECLRCVEALLRLCGRELFPYWSLLLQLRELRYPQLRPLPQDCACLLGVSSTGPQASVTARSSERCLPPSAPSQTALAEPWLTAAVLSGLQGSPRLFVCLTGGPSPTAVAGSSSHNMHALRAEGFGDAFIDLGTPCGAFRLPKNLPPRLQHAGRRAPAQREMPFIDHSTTFGGNWGIHFLFQDRLANIFGDAAAAQLSSMRPRCLGQHGPQPAVEKESAGTLAAMSLRILAEALPALPAGILQPGVVAAAIRVVHPVLLALCESNTIGRAVSRQEKPSCPQRGPYKTGNYEAFAAHVVARGPSALRLAGPSLSMLAAVIGGKQRQPQIAEALLLPVSGEASLIGDSSCLAALICQALQALTTHWGTPLGGSADGEKLPETPPPRRSPRATLRVPGSRDTDSQGVSTARESEASCGGCTAPGNRGGQGRERGEGLKKICSAYTGGSETHQGLHRKEYSQKQGGAFLEMIRSVPQSPNQNARCKGLAIAVEILAPSRASASGKFQEEGRRGSRPPQACGLSAAAATKEPPGPLSDDAMLHAPRACLVHLLHSLLIVPLLEGGSHAACSVAAPAAVQTGEQQQPPGELRSESPPPEELSSACLFLSQLTHEEWKRHCLDTQPLLKALGKLALPPNHRSSQQQQEAASFYLVAAHTDSLWVEALEAINDLLHAEDKSAVAAVGLRAVGAVAPLLLQSTSLSMSSSSTPRAARMQVEASQHPCGFKAERDTAEGEVPSSEAEDSVQRQGAEAELLACCPLQEVCRSLGLLESVLRSSGGLGEDRPEKEAGRGDLHTSAETPAGLKQLKLHWNACHSIRLIFSSAGASCLLYDKASYKLLRALWMGTCGCLRASQLTKVRCHAAAALTAIVKLMKWQSSKGASAQGFRPPGSPIQQLQCAVCTAPLLTEAWDAIAAANAKAAGLSASSEHGEEHPGARAALNRYKESLRCNLECLIGCGLLLHSQELLNAAQGSWKYLQEPLQAEPLRLVAGKEPAGVSNPKIPLWALHCDKCARDRIFCPEAVFKALKQAMEVALKTCTFVEATQPPGITGCS</sequence>
<dbReference type="VEuPathDB" id="ToxoDB:LOC34618639"/>
<reference evidence="5 6" key="1">
    <citation type="journal article" date="2016" name="BMC Genomics">
        <title>Comparative genomics reveals Cyclospora cayetanensis possesses coccidia-like metabolism and invasion components but unique surface antigens.</title>
        <authorList>
            <person name="Liu S."/>
            <person name="Wang L."/>
            <person name="Zheng H."/>
            <person name="Xu Z."/>
            <person name="Roellig D.M."/>
            <person name="Li N."/>
            <person name="Frace M.A."/>
            <person name="Tang K."/>
            <person name="Arrowood M.J."/>
            <person name="Moss D.M."/>
            <person name="Zhang L."/>
            <person name="Feng Y."/>
            <person name="Xiao L."/>
        </authorList>
    </citation>
    <scope>NUCLEOTIDE SEQUENCE [LARGE SCALE GENOMIC DNA]</scope>
    <source>
        <strain evidence="5 6">CHN_HEN01</strain>
    </source>
</reference>
<dbReference type="GO" id="GO:0005737">
    <property type="term" value="C:cytoplasm"/>
    <property type="evidence" value="ECO:0007669"/>
    <property type="project" value="UniProtKB-ARBA"/>
</dbReference>
<feature type="region of interest" description="Disordered" evidence="4">
    <location>
        <begin position="1414"/>
        <end position="1435"/>
    </location>
</feature>
<dbReference type="SMART" id="SM01387">
    <property type="entry name" value="Ribosomal_S15"/>
    <property type="match status" value="1"/>
</dbReference>
<dbReference type="InParanoid" id="A0A1D3D5E9"/>
<feature type="region of interest" description="Disordered" evidence="4">
    <location>
        <begin position="561"/>
        <end position="598"/>
    </location>
</feature>
<dbReference type="EMBL" id="JROU02000657">
    <property type="protein sequence ID" value="OEH78655.1"/>
    <property type="molecule type" value="Genomic_DNA"/>
</dbReference>
<dbReference type="VEuPathDB" id="ToxoDB:LOC113147293"/>
<dbReference type="GO" id="GO:0006412">
    <property type="term" value="P:translation"/>
    <property type="evidence" value="ECO:0007669"/>
    <property type="project" value="InterPro"/>
</dbReference>
<dbReference type="Proteomes" id="UP000095192">
    <property type="component" value="Unassembled WGS sequence"/>
</dbReference>
<proteinExistence type="inferred from homology"/>
<dbReference type="SUPFAM" id="SSF47060">
    <property type="entry name" value="S15/NS1 RNA-binding domain"/>
    <property type="match status" value="1"/>
</dbReference>
<keyword evidence="2 5" id="KW-0689">Ribosomal protein</keyword>
<feature type="region of interest" description="Disordered" evidence="4">
    <location>
        <begin position="1209"/>
        <end position="1271"/>
    </location>
</feature>
<evidence type="ECO:0000256" key="2">
    <source>
        <dbReference type="ARBA" id="ARBA00022980"/>
    </source>
</evidence>
<protein>
    <submittedName>
        <fullName evidence="5">Ribosomal protein</fullName>
    </submittedName>
</protein>
<dbReference type="GO" id="GO:0003735">
    <property type="term" value="F:structural constituent of ribosome"/>
    <property type="evidence" value="ECO:0007669"/>
    <property type="project" value="InterPro"/>
</dbReference>
<dbReference type="Pfam" id="PF00312">
    <property type="entry name" value="Ribosomal_S15"/>
    <property type="match status" value="1"/>
</dbReference>
<feature type="compositionally biased region" description="Low complexity" evidence="4">
    <location>
        <begin position="819"/>
        <end position="833"/>
    </location>
</feature>
<evidence type="ECO:0000256" key="4">
    <source>
        <dbReference type="SAM" id="MobiDB-lite"/>
    </source>
</evidence>
<evidence type="ECO:0000313" key="5">
    <source>
        <dbReference type="EMBL" id="OEH78655.1"/>
    </source>
</evidence>
<keyword evidence="6" id="KW-1185">Reference proteome</keyword>
<dbReference type="Gene3D" id="1.10.287.10">
    <property type="entry name" value="S15/NS1, RNA-binding"/>
    <property type="match status" value="1"/>
</dbReference>
<organism evidence="5 6">
    <name type="scientific">Cyclospora cayetanensis</name>
    <dbReference type="NCBI Taxonomy" id="88456"/>
    <lineage>
        <taxon>Eukaryota</taxon>
        <taxon>Sar</taxon>
        <taxon>Alveolata</taxon>
        <taxon>Apicomplexa</taxon>
        <taxon>Conoidasida</taxon>
        <taxon>Coccidia</taxon>
        <taxon>Eucoccidiorida</taxon>
        <taxon>Eimeriorina</taxon>
        <taxon>Eimeriidae</taxon>
        <taxon>Cyclospora</taxon>
    </lineage>
</organism>
<gene>
    <name evidence="5" type="ORF">cyc_01670</name>
</gene>
<comment type="caution">
    <text evidence="5">The sequence shown here is derived from an EMBL/GenBank/DDBJ whole genome shotgun (WGS) entry which is preliminary data.</text>
</comment>
<dbReference type="InterPro" id="IPR009068">
    <property type="entry name" value="uS15_NS1_RNA-bd_sf"/>
</dbReference>
<dbReference type="PANTHER" id="PTHR23321">
    <property type="entry name" value="RIBOSOMAL PROTEIN S15, BACTERIAL AND ORGANELLAR"/>
    <property type="match status" value="1"/>
</dbReference>
<dbReference type="PANTHER" id="PTHR23321:SF26">
    <property type="entry name" value="SMALL RIBOSOMAL SUBUNIT PROTEIN US15M"/>
    <property type="match status" value="1"/>
</dbReference>
<name>A0A1D3D5E9_9EIME</name>
<feature type="region of interest" description="Disordered" evidence="4">
    <location>
        <begin position="1613"/>
        <end position="1633"/>
    </location>
</feature>
<evidence type="ECO:0000256" key="3">
    <source>
        <dbReference type="ARBA" id="ARBA00023274"/>
    </source>
</evidence>
<dbReference type="VEuPathDB" id="ToxoDB:cyc_01670"/>
<dbReference type="CDD" id="cd00353">
    <property type="entry name" value="Ribosomal_S15p_S13e"/>
    <property type="match status" value="1"/>
</dbReference>
<feature type="compositionally biased region" description="Basic and acidic residues" evidence="4">
    <location>
        <begin position="1617"/>
        <end position="1632"/>
    </location>
</feature>
<dbReference type="GO" id="GO:0005840">
    <property type="term" value="C:ribosome"/>
    <property type="evidence" value="ECO:0007669"/>
    <property type="project" value="UniProtKB-KW"/>
</dbReference>
<dbReference type="InterPro" id="IPR005290">
    <property type="entry name" value="Ribosomal_uS15_bac-type"/>
</dbReference>
<feature type="region of interest" description="Disordered" evidence="4">
    <location>
        <begin position="1339"/>
        <end position="1370"/>
    </location>
</feature>
<evidence type="ECO:0000256" key="1">
    <source>
        <dbReference type="ARBA" id="ARBA00008434"/>
    </source>
</evidence>
<feature type="compositionally biased region" description="Low complexity" evidence="4">
    <location>
        <begin position="567"/>
        <end position="582"/>
    </location>
</feature>
<keyword evidence="3" id="KW-0687">Ribonucleoprotein</keyword>
<evidence type="ECO:0000313" key="6">
    <source>
        <dbReference type="Proteomes" id="UP000095192"/>
    </source>
</evidence>